<evidence type="ECO:0000256" key="1">
    <source>
        <dbReference type="SAM" id="MobiDB-lite"/>
    </source>
</evidence>
<feature type="compositionally biased region" description="Basic and acidic residues" evidence="1">
    <location>
        <begin position="675"/>
        <end position="701"/>
    </location>
</feature>
<sequence length="832" mass="94658">MTSNSGGDGHHHGNGSESHQYDENAGATAARATAAVVPTRRVGRQSIHEQKISTGFSGRSLSAVPTDVLTLRNVIIVDLSHNQITRFPGAVVATELQRLEILRLQHNLLFVLEDILALSTAPRLRELDVRDNPLRLLSNRIYLLEVLFRAPGCHGKPLIMAHKDAELKAHGPREKMTYATQLPRLCGFPVLMQLNGEWITSEQIAQVEVERGHAIEYYKPPAKRYKMPLAMDRKKKNVATDRLFDGSRMTMKQMLRNEARSVAIPLPTVIEHYQFDVESAEQVTDDAPAIRPSTNNNNNIQDEQSQPTAPQRAMDKPFHEYDEPDFVRKLFRSQEVLKPVTTADQAPEETKSPKPATNQQSNSHGPATTPPHSPRTSTDSDEEDEELEPWSYPISTFDRLGSEDRHYVRKKSKQSDVAIERDDHFFDSSIFLDCVAQSEKSRRLTVRAVDLLLKDDTHHEPQTTRRLRKTLAASTSAPDMHSSTAASNLLESLNTKFSREIDRENLRKIEAFCAKRVDVNDVSVHAGAREPMDEIGDYFFSEHQAQRQRVNQMMQSLETPTSGAASTAPRGARNVAARAVPEETIEESLSRVKLRNAVDLANSLLDFKQERRMIQTLIDADEKVIEEERVAQEQASHRHRLHLIAQRKFHSKARAEVEELVHKTGRKHVSPWQERNWKAKEFNRQEERRASATIRDEDSPRRPSHLPGRRAVHSKRTKDAHYASASSPTARSRPAALFRTVETVEKAASDPLVHVNSHDLLVRCSEIRQHASAHIKALEQHRDHFLEEEAAWETMRHDPTNVLRRHLRRKLYQDAQEIQVGSTQYFYSPLFN</sequence>
<dbReference type="AlphaFoldDB" id="A0AAV2YRY2"/>
<dbReference type="Gene3D" id="3.80.10.10">
    <property type="entry name" value="Ribonuclease Inhibitor"/>
    <property type="match status" value="1"/>
</dbReference>
<reference evidence="2" key="2">
    <citation type="journal article" date="2023" name="Microbiol Resour">
        <title>Decontamination and Annotation of the Draft Genome Sequence of the Oomycete Lagenidium giganteum ARSEF 373.</title>
        <authorList>
            <person name="Morgan W.R."/>
            <person name="Tartar A."/>
        </authorList>
    </citation>
    <scope>NUCLEOTIDE SEQUENCE</scope>
    <source>
        <strain evidence="2">ARSEF 373</strain>
    </source>
</reference>
<comment type="caution">
    <text evidence="2">The sequence shown here is derived from an EMBL/GenBank/DDBJ whole genome shotgun (WGS) entry which is preliminary data.</text>
</comment>
<feature type="region of interest" description="Disordered" evidence="1">
    <location>
        <begin position="667"/>
        <end position="733"/>
    </location>
</feature>
<feature type="region of interest" description="Disordered" evidence="1">
    <location>
        <begin position="339"/>
        <end position="395"/>
    </location>
</feature>
<gene>
    <name evidence="2" type="ORF">N0F65_009893</name>
</gene>
<feature type="region of interest" description="Disordered" evidence="1">
    <location>
        <begin position="280"/>
        <end position="316"/>
    </location>
</feature>
<dbReference type="Proteomes" id="UP001146120">
    <property type="component" value="Unassembled WGS sequence"/>
</dbReference>
<dbReference type="SUPFAM" id="SSF52058">
    <property type="entry name" value="L domain-like"/>
    <property type="match status" value="1"/>
</dbReference>
<protein>
    <submittedName>
        <fullName evidence="2">Uncharacterized protein</fullName>
    </submittedName>
</protein>
<dbReference type="EMBL" id="DAKRPA010000135">
    <property type="protein sequence ID" value="DAZ97442.1"/>
    <property type="molecule type" value="Genomic_DNA"/>
</dbReference>
<feature type="compositionally biased region" description="Basic residues" evidence="1">
    <location>
        <begin position="702"/>
        <end position="718"/>
    </location>
</feature>
<feature type="compositionally biased region" description="Acidic residues" evidence="1">
    <location>
        <begin position="379"/>
        <end position="388"/>
    </location>
</feature>
<feature type="compositionally biased region" description="Polar residues" evidence="1">
    <location>
        <begin position="292"/>
        <end position="309"/>
    </location>
</feature>
<feature type="region of interest" description="Disordered" evidence="1">
    <location>
        <begin position="1"/>
        <end position="32"/>
    </location>
</feature>
<evidence type="ECO:0000313" key="2">
    <source>
        <dbReference type="EMBL" id="DAZ97442.1"/>
    </source>
</evidence>
<dbReference type="InterPro" id="IPR032675">
    <property type="entry name" value="LRR_dom_sf"/>
</dbReference>
<feature type="compositionally biased region" description="Low complexity" evidence="1">
    <location>
        <begin position="723"/>
        <end position="733"/>
    </location>
</feature>
<name>A0AAV2YRY2_9STRA</name>
<keyword evidence="3" id="KW-1185">Reference proteome</keyword>
<proteinExistence type="predicted"/>
<accession>A0AAV2YRY2</accession>
<evidence type="ECO:0000313" key="3">
    <source>
        <dbReference type="Proteomes" id="UP001146120"/>
    </source>
</evidence>
<reference evidence="2" key="1">
    <citation type="submission" date="2022-11" db="EMBL/GenBank/DDBJ databases">
        <authorList>
            <person name="Morgan W.R."/>
            <person name="Tartar A."/>
        </authorList>
    </citation>
    <scope>NUCLEOTIDE SEQUENCE</scope>
    <source>
        <strain evidence="2">ARSEF 373</strain>
    </source>
</reference>
<organism evidence="2 3">
    <name type="scientific">Lagenidium giganteum</name>
    <dbReference type="NCBI Taxonomy" id="4803"/>
    <lineage>
        <taxon>Eukaryota</taxon>
        <taxon>Sar</taxon>
        <taxon>Stramenopiles</taxon>
        <taxon>Oomycota</taxon>
        <taxon>Peronosporomycetes</taxon>
        <taxon>Pythiales</taxon>
        <taxon>Pythiaceae</taxon>
    </lineage>
</organism>
<feature type="compositionally biased region" description="Polar residues" evidence="1">
    <location>
        <begin position="355"/>
        <end position="366"/>
    </location>
</feature>